<dbReference type="AlphaFoldDB" id="A0ABD5CRS7"/>
<evidence type="ECO:0008006" key="4">
    <source>
        <dbReference type="Google" id="ProtNLM"/>
    </source>
</evidence>
<sequence>MKKVWASVTGLLVITLVGCSTQGSTAAYRDIEIALGNARESARVDCPTQADCERFWQRTEIYVTQRSATPIRRSDDSKIETAEPHTFGAVYVWATRTTGGGVSTIQIRAMCRGMYRADGAPGLLYRTCAEQIRAVETDFRAFIGASS</sequence>
<name>A0ABD5CRS7_9BURK</name>
<proteinExistence type="predicted"/>
<dbReference type="EMBL" id="JAVIZN010000002">
    <property type="protein sequence ID" value="MDR6207972.1"/>
    <property type="molecule type" value="Genomic_DNA"/>
</dbReference>
<dbReference type="Proteomes" id="UP001245184">
    <property type="component" value="Unassembled WGS sequence"/>
</dbReference>
<reference evidence="2 3" key="1">
    <citation type="submission" date="2023-08" db="EMBL/GenBank/DDBJ databases">
        <title>Genome sequencing of plant associated microbes to promote plant fitness in Sorghum bicolor and Oryza sativa.</title>
        <authorList>
            <person name="Coleman-Derr D."/>
        </authorList>
    </citation>
    <scope>NUCLEOTIDE SEQUENCE [LARGE SCALE GENOMIC DNA]</scope>
    <source>
        <strain evidence="2 3">SLBN-33</strain>
    </source>
</reference>
<feature type="chain" id="PRO_5044831999" description="Lipoprotein" evidence="1">
    <location>
        <begin position="27"/>
        <end position="147"/>
    </location>
</feature>
<protein>
    <recommendedName>
        <fullName evidence="4">Lipoprotein</fullName>
    </recommendedName>
</protein>
<accession>A0ABD5CRS7</accession>
<organism evidence="2 3">
    <name type="scientific">Paraburkholderia graminis</name>
    <dbReference type="NCBI Taxonomy" id="60548"/>
    <lineage>
        <taxon>Bacteria</taxon>
        <taxon>Pseudomonadati</taxon>
        <taxon>Pseudomonadota</taxon>
        <taxon>Betaproteobacteria</taxon>
        <taxon>Burkholderiales</taxon>
        <taxon>Burkholderiaceae</taxon>
        <taxon>Paraburkholderia</taxon>
    </lineage>
</organism>
<keyword evidence="1" id="KW-0732">Signal</keyword>
<evidence type="ECO:0000313" key="2">
    <source>
        <dbReference type="EMBL" id="MDR6207972.1"/>
    </source>
</evidence>
<gene>
    <name evidence="2" type="ORF">QF025_006692</name>
</gene>
<evidence type="ECO:0000256" key="1">
    <source>
        <dbReference type="SAM" id="SignalP"/>
    </source>
</evidence>
<dbReference type="PROSITE" id="PS51257">
    <property type="entry name" value="PROKAR_LIPOPROTEIN"/>
    <property type="match status" value="1"/>
</dbReference>
<evidence type="ECO:0000313" key="3">
    <source>
        <dbReference type="Proteomes" id="UP001245184"/>
    </source>
</evidence>
<feature type="signal peptide" evidence="1">
    <location>
        <begin position="1"/>
        <end position="26"/>
    </location>
</feature>
<comment type="caution">
    <text evidence="2">The sequence shown here is derived from an EMBL/GenBank/DDBJ whole genome shotgun (WGS) entry which is preliminary data.</text>
</comment>
<dbReference type="RefSeq" id="WP_310035076.1">
    <property type="nucleotide sequence ID" value="NZ_JAVIZN010000002.1"/>
</dbReference>